<comment type="function">
    <text evidence="7">May be a cell surface adhesion protein.</text>
</comment>
<feature type="region of interest" description="Disordered" evidence="8">
    <location>
        <begin position="213"/>
        <end position="251"/>
    </location>
</feature>
<organism evidence="11 12">
    <name type="scientific">Cuscuta europaea</name>
    <name type="common">European dodder</name>
    <dbReference type="NCBI Taxonomy" id="41803"/>
    <lineage>
        <taxon>Eukaryota</taxon>
        <taxon>Viridiplantae</taxon>
        <taxon>Streptophyta</taxon>
        <taxon>Embryophyta</taxon>
        <taxon>Tracheophyta</taxon>
        <taxon>Spermatophyta</taxon>
        <taxon>Magnoliopsida</taxon>
        <taxon>eudicotyledons</taxon>
        <taxon>Gunneridae</taxon>
        <taxon>Pentapetalae</taxon>
        <taxon>asterids</taxon>
        <taxon>lamiids</taxon>
        <taxon>Solanales</taxon>
        <taxon>Convolvulaceae</taxon>
        <taxon>Cuscuteae</taxon>
        <taxon>Cuscuta</taxon>
        <taxon>Cuscuta subgen. Cuscuta</taxon>
    </lineage>
</organism>
<feature type="transmembrane region" description="Helical" evidence="9">
    <location>
        <begin position="6"/>
        <end position="26"/>
    </location>
</feature>
<keyword evidence="9" id="KW-1133">Transmembrane helix</keyword>
<dbReference type="Proteomes" id="UP001152484">
    <property type="component" value="Unassembled WGS sequence"/>
</dbReference>
<evidence type="ECO:0000256" key="5">
    <source>
        <dbReference type="ARBA" id="ARBA00022729"/>
    </source>
</evidence>
<evidence type="ECO:0000256" key="7">
    <source>
        <dbReference type="ARBA" id="ARBA00024686"/>
    </source>
</evidence>
<dbReference type="InterPro" id="IPR036378">
    <property type="entry name" value="FAS1_dom_sf"/>
</dbReference>
<evidence type="ECO:0000256" key="6">
    <source>
        <dbReference type="ARBA" id="ARBA00023136"/>
    </source>
</evidence>
<keyword evidence="9" id="KW-0812">Transmembrane</keyword>
<evidence type="ECO:0000313" key="11">
    <source>
        <dbReference type="EMBL" id="CAH9089110.1"/>
    </source>
</evidence>
<gene>
    <name evidence="11" type="ORF">CEURO_LOCUS10733</name>
</gene>
<keyword evidence="4" id="KW-0449">Lipoprotein</keyword>
<protein>
    <recommendedName>
        <fullName evidence="10">FAS1 domain-containing protein</fullName>
    </recommendedName>
</protein>
<keyword evidence="5" id="KW-0732">Signal</keyword>
<dbReference type="InterPro" id="IPR000782">
    <property type="entry name" value="FAS1_domain"/>
</dbReference>
<evidence type="ECO:0000256" key="3">
    <source>
        <dbReference type="ARBA" id="ARBA00022475"/>
    </source>
</evidence>
<dbReference type="PROSITE" id="PS50213">
    <property type="entry name" value="FAS1"/>
    <property type="match status" value="1"/>
</dbReference>
<sequence length="280" mass="29821">MSETRASIVTTTLVYLSSTVFISLLITSPHHLQIHAEAAATAANAPSPSSTTVPWPIDIMTILGKAGDFSIFIKFLDTTGHMGTQINTQIITSTQGLTVLAPTDAAFAALPSGALNKLSVQQKVQLIQYHVLPKFYSLDDLETATNPVVTQSSGSEGEHFWLNFTGGLNDQVNVSSGVVETQVSNALRKKFPLAVYEVGKVLLPLEFTKAHRPHWATAPPGKKSGRGARNHKNAAAAPKQPFSEDEPSPANGAAGRLSQLQLVFGLAFGVGVPYFCMALL</sequence>
<dbReference type="PANTHER" id="PTHR32077:SF54">
    <property type="entry name" value="FASCICLIN-LIKE ARABINOGALACTAN PROTEIN 13-RELATED"/>
    <property type="match status" value="1"/>
</dbReference>
<evidence type="ECO:0000256" key="4">
    <source>
        <dbReference type="ARBA" id="ARBA00022622"/>
    </source>
</evidence>
<keyword evidence="6 9" id="KW-0472">Membrane</keyword>
<reference evidence="11" key="1">
    <citation type="submission" date="2022-07" db="EMBL/GenBank/DDBJ databases">
        <authorList>
            <person name="Macas J."/>
            <person name="Novak P."/>
            <person name="Neumann P."/>
        </authorList>
    </citation>
    <scope>NUCLEOTIDE SEQUENCE</scope>
</reference>
<comment type="subcellular location">
    <subcellularLocation>
        <location evidence="1">Cell membrane</location>
        <topology evidence="1">Lipid-anchor</topology>
        <topology evidence="1">GPI-anchor</topology>
    </subcellularLocation>
</comment>
<comment type="caution">
    <text evidence="11">The sequence shown here is derived from an EMBL/GenBank/DDBJ whole genome shotgun (WGS) entry which is preliminary data.</text>
</comment>
<evidence type="ECO:0000256" key="8">
    <source>
        <dbReference type="SAM" id="MobiDB-lite"/>
    </source>
</evidence>
<dbReference type="GO" id="GO:0009834">
    <property type="term" value="P:plant-type secondary cell wall biogenesis"/>
    <property type="evidence" value="ECO:0007669"/>
    <property type="project" value="TreeGrafter"/>
</dbReference>
<evidence type="ECO:0000256" key="9">
    <source>
        <dbReference type="SAM" id="Phobius"/>
    </source>
</evidence>
<dbReference type="SMART" id="SM00554">
    <property type="entry name" value="FAS1"/>
    <property type="match status" value="1"/>
</dbReference>
<dbReference type="AlphaFoldDB" id="A0A9P1E8X5"/>
<keyword evidence="12" id="KW-1185">Reference proteome</keyword>
<feature type="domain" description="FAS1" evidence="10">
    <location>
        <begin position="56"/>
        <end position="202"/>
    </location>
</feature>
<evidence type="ECO:0000313" key="12">
    <source>
        <dbReference type="Proteomes" id="UP001152484"/>
    </source>
</evidence>
<keyword evidence="4" id="KW-0336">GPI-anchor</keyword>
<name>A0A9P1E8X5_CUSEU</name>
<dbReference type="GO" id="GO:0005886">
    <property type="term" value="C:plasma membrane"/>
    <property type="evidence" value="ECO:0007669"/>
    <property type="project" value="UniProtKB-SubCell"/>
</dbReference>
<dbReference type="PANTHER" id="PTHR32077">
    <property type="entry name" value="FASCICLIN-LIKE ARABINOGALACTAN PROTEIN"/>
    <property type="match status" value="1"/>
</dbReference>
<dbReference type="OrthoDB" id="286301at2759"/>
<dbReference type="GO" id="GO:0098552">
    <property type="term" value="C:side of membrane"/>
    <property type="evidence" value="ECO:0007669"/>
    <property type="project" value="UniProtKB-KW"/>
</dbReference>
<dbReference type="EMBL" id="CAMAPE010000020">
    <property type="protein sequence ID" value="CAH9089110.1"/>
    <property type="molecule type" value="Genomic_DNA"/>
</dbReference>
<dbReference type="Pfam" id="PF02469">
    <property type="entry name" value="Fasciclin"/>
    <property type="match status" value="1"/>
</dbReference>
<dbReference type="Gene3D" id="2.30.180.10">
    <property type="entry name" value="FAS1 domain"/>
    <property type="match status" value="1"/>
</dbReference>
<dbReference type="InterPro" id="IPR045003">
    <property type="entry name" value="FLA_A"/>
</dbReference>
<accession>A0A9P1E8X5</accession>
<comment type="similarity">
    <text evidence="2">Belongs to the fasciclin-like AGP family.</text>
</comment>
<evidence type="ECO:0000256" key="2">
    <source>
        <dbReference type="ARBA" id="ARBA00007843"/>
    </source>
</evidence>
<proteinExistence type="inferred from homology"/>
<dbReference type="SUPFAM" id="SSF82153">
    <property type="entry name" value="FAS1 domain"/>
    <property type="match status" value="1"/>
</dbReference>
<evidence type="ECO:0000259" key="10">
    <source>
        <dbReference type="PROSITE" id="PS50213"/>
    </source>
</evidence>
<keyword evidence="3" id="KW-1003">Cell membrane</keyword>
<evidence type="ECO:0000256" key="1">
    <source>
        <dbReference type="ARBA" id="ARBA00004609"/>
    </source>
</evidence>
<feature type="compositionally biased region" description="Basic residues" evidence="8">
    <location>
        <begin position="223"/>
        <end position="232"/>
    </location>
</feature>
<keyword evidence="4" id="KW-0325">Glycoprotein</keyword>